<gene>
    <name evidence="1" type="ORF">MLD38_006116</name>
</gene>
<name>A0ACB9RLW4_9MYRT</name>
<accession>A0ACB9RLW4</accession>
<comment type="caution">
    <text evidence="1">The sequence shown here is derived from an EMBL/GenBank/DDBJ whole genome shotgun (WGS) entry which is preliminary data.</text>
</comment>
<keyword evidence="2" id="KW-1185">Reference proteome</keyword>
<dbReference type="EMBL" id="CM042882">
    <property type="protein sequence ID" value="KAI4379874.1"/>
    <property type="molecule type" value="Genomic_DNA"/>
</dbReference>
<protein>
    <submittedName>
        <fullName evidence="1">Uncharacterized protein</fullName>
    </submittedName>
</protein>
<dbReference type="Proteomes" id="UP001057402">
    <property type="component" value="Chromosome 3"/>
</dbReference>
<evidence type="ECO:0000313" key="1">
    <source>
        <dbReference type="EMBL" id="KAI4379874.1"/>
    </source>
</evidence>
<evidence type="ECO:0000313" key="2">
    <source>
        <dbReference type="Proteomes" id="UP001057402"/>
    </source>
</evidence>
<organism evidence="1 2">
    <name type="scientific">Melastoma candidum</name>
    <dbReference type="NCBI Taxonomy" id="119954"/>
    <lineage>
        <taxon>Eukaryota</taxon>
        <taxon>Viridiplantae</taxon>
        <taxon>Streptophyta</taxon>
        <taxon>Embryophyta</taxon>
        <taxon>Tracheophyta</taxon>
        <taxon>Spermatophyta</taxon>
        <taxon>Magnoliopsida</taxon>
        <taxon>eudicotyledons</taxon>
        <taxon>Gunneridae</taxon>
        <taxon>Pentapetalae</taxon>
        <taxon>rosids</taxon>
        <taxon>malvids</taxon>
        <taxon>Myrtales</taxon>
        <taxon>Melastomataceae</taxon>
        <taxon>Melastomatoideae</taxon>
        <taxon>Melastomateae</taxon>
        <taxon>Melastoma</taxon>
    </lineage>
</organism>
<reference evidence="2" key="1">
    <citation type="journal article" date="2023" name="Front. Plant Sci.">
        <title>Chromosomal-level genome assembly of Melastoma candidum provides insights into trichome evolution.</title>
        <authorList>
            <person name="Zhong Y."/>
            <person name="Wu W."/>
            <person name="Sun C."/>
            <person name="Zou P."/>
            <person name="Liu Y."/>
            <person name="Dai S."/>
            <person name="Zhou R."/>
        </authorList>
    </citation>
    <scope>NUCLEOTIDE SEQUENCE [LARGE SCALE GENOMIC DNA]</scope>
</reference>
<proteinExistence type="predicted"/>
<sequence>MASGSNHEKQRMVSFFVTRVEIVHSEVPNPEMILRMSSLDRQCPLLFFYERNKIPPSRLFDDLRSSLEETLSVWHPAAGRCVLVDSLTTVKILELGNLSCYNKFLEKLVDRHKCSSRISQMPLLVAEVTHFECGGFSIGIGTSHLFFDGPAALDFLCSWSANSTSTKGNCNLQKPKSRVRKRKAVDLEL</sequence>